<dbReference type="NCBIfam" id="NF009489">
    <property type="entry name" value="PRK12851.1"/>
    <property type="match status" value="1"/>
</dbReference>
<feature type="binding site" evidence="6">
    <location>
        <begin position="29"/>
        <end position="32"/>
    </location>
    <ligand>
        <name>ATP</name>
        <dbReference type="ChEBI" id="CHEBI:30616"/>
    </ligand>
</feature>
<comment type="similarity">
    <text evidence="1 6 7">Belongs to the chaperonin (HSP60) family.</text>
</comment>
<keyword evidence="2 6" id="KW-0547">Nucleotide-binding</keyword>
<feature type="binding site" evidence="6">
    <location>
        <begin position="86"/>
        <end position="90"/>
    </location>
    <ligand>
        <name>ATP</name>
        <dbReference type="ChEBI" id="CHEBI:30616"/>
    </ligand>
</feature>
<dbReference type="NCBIfam" id="TIGR02348">
    <property type="entry name" value="GroEL"/>
    <property type="match status" value="1"/>
</dbReference>
<dbReference type="PROSITE" id="PS00296">
    <property type="entry name" value="CHAPERONINS_CPN60"/>
    <property type="match status" value="1"/>
</dbReference>
<sequence>MSKQILFDDTARQKMRVGIEKLAKTVRVTMGPAGRNVILSKSFGAPSVTKDGVSVAKEIDLDDPFENMGAKLVLEVAKKTNDVAGDGTTTATVLASAIFEQGLKFLASGVNPISLRNGIEKAVATAVAEIESMSRKIKTHAEKASIATISANNDPTIGKLLADAFEKVGDDGVITVEENTGLGTELELVEGMEFDKGYLSPYFATNASKLIAELEDPYILIHEKKITSARDLIPLLEKTAQTARPLLIIAEDIEGEALATLVINRLRGILNVCAVKAPGFGERRKAYLGDIAALTGGVAITEELGQSLENISIADLGTAKRVRVSKDSTTLVEGGGTAKAIKERCAQIRTQIEKTSSDYDREKLEERLAKLSGGVAVVKVGGDTESEMKAAKDLVEDALNATRAAIQEGVVPGGGVALLRAADALVDTRTKGDEKFGVDIVRRALEQPARQIAENAGEDGSVVVEMIREKGKNFGFDTLNRQYVDMVKAGIIDPAKVVRSALQNAASIAGLLLTTDSMVTELKDDRQAITGSLS</sequence>
<dbReference type="GO" id="GO:0042026">
    <property type="term" value="P:protein refolding"/>
    <property type="evidence" value="ECO:0007669"/>
    <property type="project" value="UniProtKB-UniRule"/>
</dbReference>
<organism evidence="9 10">
    <name type="scientific">Engelhardtia mirabilis</name>
    <dbReference type="NCBI Taxonomy" id="2528011"/>
    <lineage>
        <taxon>Bacteria</taxon>
        <taxon>Pseudomonadati</taxon>
        <taxon>Planctomycetota</taxon>
        <taxon>Planctomycetia</taxon>
        <taxon>Planctomycetia incertae sedis</taxon>
        <taxon>Engelhardtia</taxon>
    </lineage>
</organism>
<comment type="subunit">
    <text evidence="6 8">Forms a cylinder of 14 subunits composed of two heptameric rings stacked back-to-back. Interacts with the co-chaperonin GroES.</text>
</comment>
<dbReference type="FunFam" id="3.50.7.10:FF:000001">
    <property type="entry name" value="60 kDa chaperonin"/>
    <property type="match status" value="1"/>
</dbReference>
<evidence type="ECO:0000313" key="10">
    <source>
        <dbReference type="Proteomes" id="UP000316921"/>
    </source>
</evidence>
<dbReference type="InterPro" id="IPR027409">
    <property type="entry name" value="GroEL-like_apical_dom_sf"/>
</dbReference>
<dbReference type="GO" id="GO:0005737">
    <property type="term" value="C:cytoplasm"/>
    <property type="evidence" value="ECO:0007669"/>
    <property type="project" value="UniProtKB-SubCell"/>
</dbReference>
<dbReference type="AlphaFoldDB" id="A0A518BM66"/>
<comment type="subcellular location">
    <subcellularLocation>
        <location evidence="6">Cytoplasm</location>
    </subcellularLocation>
</comment>
<comment type="function">
    <text evidence="6 8">Together with its co-chaperonin GroES, plays an essential role in assisting protein folding. The GroEL-GroES system forms a nano-cage that allows encapsulation of the non-native substrate proteins and provides a physical environment optimized to promote and accelerate protein folding.</text>
</comment>
<dbReference type="EC" id="5.6.1.7" evidence="6"/>
<feature type="binding site" evidence="6">
    <location>
        <position position="50"/>
    </location>
    <ligand>
        <name>ATP</name>
        <dbReference type="ChEBI" id="CHEBI:30616"/>
    </ligand>
</feature>
<keyword evidence="6" id="KW-0963">Cytoplasm</keyword>
<dbReference type="NCBIfam" id="NF009488">
    <property type="entry name" value="PRK12850.1"/>
    <property type="match status" value="1"/>
</dbReference>
<dbReference type="PRINTS" id="PR00298">
    <property type="entry name" value="CHAPERONIN60"/>
</dbReference>
<dbReference type="KEGG" id="pbap:Pla133_31720"/>
<comment type="caution">
    <text evidence="6">Lacks conserved residue(s) required for the propagation of feature annotation.</text>
</comment>
<feature type="binding site" evidence="6">
    <location>
        <position position="414"/>
    </location>
    <ligand>
        <name>ATP</name>
        <dbReference type="ChEBI" id="CHEBI:30616"/>
    </ligand>
</feature>
<feature type="binding site" evidence="6">
    <location>
        <position position="493"/>
    </location>
    <ligand>
        <name>ATP</name>
        <dbReference type="ChEBI" id="CHEBI:30616"/>
    </ligand>
</feature>
<gene>
    <name evidence="9" type="primary">groL_2</name>
    <name evidence="6" type="synonym">groEL</name>
    <name evidence="6" type="synonym">groL</name>
    <name evidence="9" type="ORF">Pla133_31720</name>
</gene>
<keyword evidence="5 6" id="KW-0413">Isomerase</keyword>
<dbReference type="SUPFAM" id="SSF48592">
    <property type="entry name" value="GroEL equatorial domain-like"/>
    <property type="match status" value="1"/>
</dbReference>
<dbReference type="HAMAP" id="MF_00600">
    <property type="entry name" value="CH60"/>
    <property type="match status" value="1"/>
</dbReference>
<dbReference type="GO" id="GO:0005524">
    <property type="term" value="F:ATP binding"/>
    <property type="evidence" value="ECO:0007669"/>
    <property type="project" value="UniProtKB-UniRule"/>
</dbReference>
<dbReference type="SUPFAM" id="SSF52029">
    <property type="entry name" value="GroEL apical domain-like"/>
    <property type="match status" value="1"/>
</dbReference>
<dbReference type="NCBIfam" id="NF009487">
    <property type="entry name" value="PRK12849.1"/>
    <property type="match status" value="1"/>
</dbReference>
<evidence type="ECO:0000256" key="3">
    <source>
        <dbReference type="ARBA" id="ARBA00022840"/>
    </source>
</evidence>
<dbReference type="Pfam" id="PF00118">
    <property type="entry name" value="Cpn60_TCP1"/>
    <property type="match status" value="1"/>
</dbReference>
<dbReference type="Gene3D" id="1.10.560.10">
    <property type="entry name" value="GroEL-like equatorial domain"/>
    <property type="match status" value="1"/>
</dbReference>
<dbReference type="InterPro" id="IPR001844">
    <property type="entry name" value="Cpn60/GroEL"/>
</dbReference>
<dbReference type="Proteomes" id="UP000316921">
    <property type="component" value="Chromosome"/>
</dbReference>
<evidence type="ECO:0000256" key="7">
    <source>
        <dbReference type="RuleBase" id="RU000418"/>
    </source>
</evidence>
<keyword evidence="10" id="KW-1185">Reference proteome</keyword>
<evidence type="ECO:0000313" key="9">
    <source>
        <dbReference type="EMBL" id="QDU68078.1"/>
    </source>
</evidence>
<protein>
    <recommendedName>
        <fullName evidence="6">Chaperonin GroEL</fullName>
        <ecNumber evidence="6">5.6.1.7</ecNumber>
    </recommendedName>
    <alternativeName>
        <fullName evidence="6">60 kDa chaperonin</fullName>
    </alternativeName>
    <alternativeName>
        <fullName evidence="6">Chaperonin-60</fullName>
        <shortName evidence="6">Cpn60</shortName>
    </alternativeName>
</protein>
<dbReference type="GO" id="GO:0140662">
    <property type="term" value="F:ATP-dependent protein folding chaperone"/>
    <property type="evidence" value="ECO:0007669"/>
    <property type="project" value="InterPro"/>
</dbReference>
<dbReference type="Gene3D" id="3.30.260.10">
    <property type="entry name" value="TCP-1-like chaperonin intermediate domain"/>
    <property type="match status" value="1"/>
</dbReference>
<evidence type="ECO:0000256" key="4">
    <source>
        <dbReference type="ARBA" id="ARBA00023186"/>
    </source>
</evidence>
<dbReference type="CDD" id="cd03344">
    <property type="entry name" value="GroEL"/>
    <property type="match status" value="1"/>
</dbReference>
<dbReference type="InterPro" id="IPR002423">
    <property type="entry name" value="Cpn60/GroEL/TCP-1"/>
</dbReference>
<dbReference type="EMBL" id="CP036287">
    <property type="protein sequence ID" value="QDU68078.1"/>
    <property type="molecule type" value="Genomic_DNA"/>
</dbReference>
<proteinExistence type="inferred from homology"/>
<evidence type="ECO:0000256" key="1">
    <source>
        <dbReference type="ARBA" id="ARBA00006607"/>
    </source>
</evidence>
<dbReference type="GO" id="GO:0051082">
    <property type="term" value="F:unfolded protein binding"/>
    <property type="evidence" value="ECO:0007669"/>
    <property type="project" value="UniProtKB-UniRule"/>
</dbReference>
<accession>A0A518BM66</accession>
<dbReference type="InterPro" id="IPR027413">
    <property type="entry name" value="GROEL-like_equatorial_sf"/>
</dbReference>
<evidence type="ECO:0000256" key="6">
    <source>
        <dbReference type="HAMAP-Rule" id="MF_00600"/>
    </source>
</evidence>
<dbReference type="InterPro" id="IPR027410">
    <property type="entry name" value="TCP-1-like_intermed_sf"/>
</dbReference>
<dbReference type="GO" id="GO:0016853">
    <property type="term" value="F:isomerase activity"/>
    <property type="evidence" value="ECO:0007669"/>
    <property type="project" value="UniProtKB-KW"/>
</dbReference>
<evidence type="ECO:0000256" key="8">
    <source>
        <dbReference type="RuleBase" id="RU000419"/>
    </source>
</evidence>
<keyword evidence="4 6" id="KW-0143">Chaperone</keyword>
<reference evidence="9 10" key="1">
    <citation type="submission" date="2019-02" db="EMBL/GenBank/DDBJ databases">
        <title>Deep-cultivation of Planctomycetes and their phenomic and genomic characterization uncovers novel biology.</title>
        <authorList>
            <person name="Wiegand S."/>
            <person name="Jogler M."/>
            <person name="Boedeker C."/>
            <person name="Pinto D."/>
            <person name="Vollmers J."/>
            <person name="Rivas-Marin E."/>
            <person name="Kohn T."/>
            <person name="Peeters S.H."/>
            <person name="Heuer A."/>
            <person name="Rast P."/>
            <person name="Oberbeckmann S."/>
            <person name="Bunk B."/>
            <person name="Jeske O."/>
            <person name="Meyerdierks A."/>
            <person name="Storesund J.E."/>
            <person name="Kallscheuer N."/>
            <person name="Luecker S."/>
            <person name="Lage O.M."/>
            <person name="Pohl T."/>
            <person name="Merkel B.J."/>
            <person name="Hornburger P."/>
            <person name="Mueller R.-W."/>
            <person name="Bruemmer F."/>
            <person name="Labrenz M."/>
            <person name="Spormann A.M."/>
            <person name="Op den Camp H."/>
            <person name="Overmann J."/>
            <person name="Amann R."/>
            <person name="Jetten M.S.M."/>
            <person name="Mascher T."/>
            <person name="Medema M.H."/>
            <person name="Devos D.P."/>
            <person name="Kaster A.-K."/>
            <person name="Ovreas L."/>
            <person name="Rohde M."/>
            <person name="Galperin M.Y."/>
            <person name="Jogler C."/>
        </authorList>
    </citation>
    <scope>NUCLEOTIDE SEQUENCE [LARGE SCALE GENOMIC DNA]</scope>
    <source>
        <strain evidence="9 10">Pla133</strain>
    </source>
</reference>
<dbReference type="RefSeq" id="WP_145066786.1">
    <property type="nucleotide sequence ID" value="NZ_CP036287.1"/>
</dbReference>
<dbReference type="SUPFAM" id="SSF54849">
    <property type="entry name" value="GroEL-intermediate domain like"/>
    <property type="match status" value="1"/>
</dbReference>
<dbReference type="NCBIfam" id="NF000592">
    <property type="entry name" value="PRK00013.1"/>
    <property type="match status" value="1"/>
</dbReference>
<dbReference type="PANTHER" id="PTHR45633">
    <property type="entry name" value="60 KDA HEAT SHOCK PROTEIN, MITOCHONDRIAL"/>
    <property type="match status" value="1"/>
</dbReference>
<dbReference type="InterPro" id="IPR018370">
    <property type="entry name" value="Chaperonin_Cpn60_CS"/>
</dbReference>
<evidence type="ECO:0000256" key="5">
    <source>
        <dbReference type="ARBA" id="ARBA00023235"/>
    </source>
</evidence>
<keyword evidence="3 6" id="KW-0067">ATP-binding</keyword>
<dbReference type="Gene3D" id="3.50.7.10">
    <property type="entry name" value="GroEL"/>
    <property type="match status" value="1"/>
</dbReference>
<evidence type="ECO:0000256" key="2">
    <source>
        <dbReference type="ARBA" id="ARBA00022741"/>
    </source>
</evidence>
<name>A0A518BM66_9BACT</name>